<proteinExistence type="predicted"/>
<keyword evidence="1" id="KW-1133">Transmembrane helix</keyword>
<gene>
    <name evidence="3" type="ORF">G3570_03960</name>
</gene>
<dbReference type="PANTHER" id="PTHR34473:SF2">
    <property type="entry name" value="UPF0699 TRANSMEMBRANE PROTEIN YDBT"/>
    <property type="match status" value="1"/>
</dbReference>
<evidence type="ECO:0000313" key="4">
    <source>
        <dbReference type="Proteomes" id="UP000473278"/>
    </source>
</evidence>
<accession>A0A6M1T653</accession>
<feature type="transmembrane region" description="Helical" evidence="1">
    <location>
        <begin position="44"/>
        <end position="67"/>
    </location>
</feature>
<evidence type="ECO:0000259" key="2">
    <source>
        <dbReference type="Pfam" id="PF03703"/>
    </source>
</evidence>
<protein>
    <submittedName>
        <fullName evidence="3">PH domain-containing protein</fullName>
    </submittedName>
</protein>
<comment type="caution">
    <text evidence="3">The sequence shown here is derived from an EMBL/GenBank/DDBJ whole genome shotgun (WGS) entry which is preliminary data.</text>
</comment>
<dbReference type="RefSeq" id="WP_165139376.1">
    <property type="nucleotide sequence ID" value="NZ_JAALLT010000001.1"/>
</dbReference>
<dbReference type="InterPro" id="IPR005182">
    <property type="entry name" value="YdbS-like_PH"/>
</dbReference>
<keyword evidence="4" id="KW-1185">Reference proteome</keyword>
<dbReference type="EMBL" id="JAALLT010000001">
    <property type="protein sequence ID" value="NGP75773.1"/>
    <property type="molecule type" value="Genomic_DNA"/>
</dbReference>
<evidence type="ECO:0000256" key="1">
    <source>
        <dbReference type="SAM" id="Phobius"/>
    </source>
</evidence>
<sequence length="159" mass="18408">MKSKPQHRLPQTAVKAWRISGFLVSLFFWIGPIAMWFFDSQRVVDLWIYLLMVAILIPVTLIATFVIPHFRWKRWSYDINEHEIDLQHGLIIVQRTLIPVNRVQHVDTRQGPILRNYALSNVTISTAATTHEIPALTEENAGKVRDQISRLALKAKEDV</sequence>
<feature type="domain" description="YdbS-like PH" evidence="2">
    <location>
        <begin position="72"/>
        <end position="148"/>
    </location>
</feature>
<dbReference type="Pfam" id="PF03703">
    <property type="entry name" value="bPH_2"/>
    <property type="match status" value="1"/>
</dbReference>
<evidence type="ECO:0000313" key="3">
    <source>
        <dbReference type="EMBL" id="NGP75773.1"/>
    </source>
</evidence>
<dbReference type="AlphaFoldDB" id="A0A6M1T653"/>
<keyword evidence="1" id="KW-0812">Transmembrane</keyword>
<organism evidence="3 4">
    <name type="scientific">Halalkalibaculum roseum</name>
    <dbReference type="NCBI Taxonomy" id="2709311"/>
    <lineage>
        <taxon>Bacteria</taxon>
        <taxon>Pseudomonadati</taxon>
        <taxon>Balneolota</taxon>
        <taxon>Balneolia</taxon>
        <taxon>Balneolales</taxon>
        <taxon>Balneolaceae</taxon>
        <taxon>Halalkalibaculum</taxon>
    </lineage>
</organism>
<feature type="transmembrane region" description="Helical" evidence="1">
    <location>
        <begin position="21"/>
        <end position="38"/>
    </location>
</feature>
<dbReference type="Proteomes" id="UP000473278">
    <property type="component" value="Unassembled WGS sequence"/>
</dbReference>
<dbReference type="PANTHER" id="PTHR34473">
    <property type="entry name" value="UPF0699 TRANSMEMBRANE PROTEIN YDBS"/>
    <property type="match status" value="1"/>
</dbReference>
<keyword evidence="1" id="KW-0472">Membrane</keyword>
<name>A0A6M1T653_9BACT</name>
<reference evidence="3 4" key="1">
    <citation type="submission" date="2020-02" db="EMBL/GenBank/DDBJ databases">
        <title>Balneolaceae bacterium YR4-1, complete genome.</title>
        <authorList>
            <person name="Li Y."/>
            <person name="Wu S."/>
        </authorList>
    </citation>
    <scope>NUCLEOTIDE SEQUENCE [LARGE SCALE GENOMIC DNA]</scope>
    <source>
        <strain evidence="3 4">YR4-1</strain>
    </source>
</reference>